<accession>A0A1V6URW4</accession>
<dbReference type="PANTHER" id="PTHR42791">
    <property type="entry name" value="GNAT FAMILY ACETYLTRANSFERASE"/>
    <property type="match status" value="1"/>
</dbReference>
<gene>
    <name evidence="2" type="ORF">PENCOP_c005G07199</name>
</gene>
<dbReference type="Pfam" id="PF13508">
    <property type="entry name" value="Acetyltransf_7"/>
    <property type="match status" value="1"/>
</dbReference>
<dbReference type="AlphaFoldDB" id="A0A1V6URW4"/>
<evidence type="ECO:0000313" key="3">
    <source>
        <dbReference type="Proteomes" id="UP000191500"/>
    </source>
</evidence>
<dbReference type="SUPFAM" id="SSF55729">
    <property type="entry name" value="Acyl-CoA N-acyltransferases (Nat)"/>
    <property type="match status" value="1"/>
</dbReference>
<keyword evidence="3" id="KW-1185">Reference proteome</keyword>
<reference evidence="3" key="1">
    <citation type="journal article" date="2017" name="Nat. Microbiol.">
        <title>Global analysis of biosynthetic gene clusters reveals vast potential of secondary metabolite production in Penicillium species.</title>
        <authorList>
            <person name="Nielsen J.C."/>
            <person name="Grijseels S."/>
            <person name="Prigent S."/>
            <person name="Ji B."/>
            <person name="Dainat J."/>
            <person name="Nielsen K.F."/>
            <person name="Frisvad J.C."/>
            <person name="Workman M."/>
            <person name="Nielsen J."/>
        </authorList>
    </citation>
    <scope>NUCLEOTIDE SEQUENCE [LARGE SCALE GENOMIC DNA]</scope>
    <source>
        <strain evidence="3">IBT 31321</strain>
    </source>
</reference>
<evidence type="ECO:0000259" key="1">
    <source>
        <dbReference type="PROSITE" id="PS51186"/>
    </source>
</evidence>
<dbReference type="GO" id="GO:0016747">
    <property type="term" value="F:acyltransferase activity, transferring groups other than amino-acyl groups"/>
    <property type="evidence" value="ECO:0007669"/>
    <property type="project" value="InterPro"/>
</dbReference>
<comment type="caution">
    <text evidence="2">The sequence shown here is derived from an EMBL/GenBank/DDBJ whole genome shotgun (WGS) entry which is preliminary data.</text>
</comment>
<sequence length="237" mass="26608">MPDYLASMYQVRYATEADMPDLCEINYASFRKYRFRSAVFPKSDPATLKEFKALNGMKQIANPEMHIVAVTDSTTGHIVAYARWFIPEILGVTLHTCNLSEIGAAKVAAAESPLIHAPRPMNEGLFFAPRKLLAGPRKRHTVARDMVLDFLATLPTHRGRGIGSALLQWGSKIADSLHTRIYLEATSAGLPLYRKFGWEIVEEVVLNLEPYGEVGRGVFTIMLREPRELLSLDYPRT</sequence>
<protein>
    <recommendedName>
        <fullName evidence="1">N-acetyltransferase domain-containing protein</fullName>
    </recommendedName>
</protein>
<dbReference type="STRING" id="36646.A0A1V6URW4"/>
<name>A0A1V6URW4_9EURO</name>
<proteinExistence type="predicted"/>
<evidence type="ECO:0000313" key="2">
    <source>
        <dbReference type="EMBL" id="OQE41151.1"/>
    </source>
</evidence>
<dbReference type="PANTHER" id="PTHR42791:SF2">
    <property type="entry name" value="N-ACETYLTRANSFERASE DOMAIN-CONTAINING PROTEIN"/>
    <property type="match status" value="1"/>
</dbReference>
<dbReference type="InterPro" id="IPR016181">
    <property type="entry name" value="Acyl_CoA_acyltransferase"/>
</dbReference>
<dbReference type="InterPro" id="IPR000182">
    <property type="entry name" value="GNAT_dom"/>
</dbReference>
<dbReference type="PROSITE" id="PS51186">
    <property type="entry name" value="GNAT"/>
    <property type="match status" value="1"/>
</dbReference>
<dbReference type="InterPro" id="IPR052523">
    <property type="entry name" value="Trichothecene_AcTrans"/>
</dbReference>
<dbReference type="EMBL" id="MDDG01000005">
    <property type="protein sequence ID" value="OQE41151.1"/>
    <property type="molecule type" value="Genomic_DNA"/>
</dbReference>
<dbReference type="Proteomes" id="UP000191500">
    <property type="component" value="Unassembled WGS sequence"/>
</dbReference>
<feature type="domain" description="N-acetyltransferase" evidence="1">
    <location>
        <begin position="9"/>
        <end position="228"/>
    </location>
</feature>
<dbReference type="CDD" id="cd04301">
    <property type="entry name" value="NAT_SF"/>
    <property type="match status" value="1"/>
</dbReference>
<dbReference type="Gene3D" id="3.40.630.30">
    <property type="match status" value="1"/>
</dbReference>
<organism evidence="2 3">
    <name type="scientific">Penicillium coprophilum</name>
    <dbReference type="NCBI Taxonomy" id="36646"/>
    <lineage>
        <taxon>Eukaryota</taxon>
        <taxon>Fungi</taxon>
        <taxon>Dikarya</taxon>
        <taxon>Ascomycota</taxon>
        <taxon>Pezizomycotina</taxon>
        <taxon>Eurotiomycetes</taxon>
        <taxon>Eurotiomycetidae</taxon>
        <taxon>Eurotiales</taxon>
        <taxon>Aspergillaceae</taxon>
        <taxon>Penicillium</taxon>
    </lineage>
</organism>